<dbReference type="InterPro" id="IPR052517">
    <property type="entry name" value="GlcG_carb_metab_protein"/>
</dbReference>
<accession>A0ABY4DZG5</accession>
<dbReference type="InterPro" id="IPR038084">
    <property type="entry name" value="PduO/GlcC-like_sf"/>
</dbReference>
<dbReference type="RefSeq" id="WP_058357848.1">
    <property type="nucleotide sequence ID" value="NZ_CABKVG010000010.1"/>
</dbReference>
<dbReference type="InterPro" id="IPR005624">
    <property type="entry name" value="PduO/GlcC-like"/>
</dbReference>
<dbReference type="PANTHER" id="PTHR34309">
    <property type="entry name" value="SLR1406 PROTEIN"/>
    <property type="match status" value="1"/>
</dbReference>
<dbReference type="Pfam" id="PF03928">
    <property type="entry name" value="HbpS-like"/>
    <property type="match status" value="1"/>
</dbReference>
<dbReference type="Proteomes" id="UP000832011">
    <property type="component" value="Chromosome"/>
</dbReference>
<dbReference type="PANTHER" id="PTHR34309:SF1">
    <property type="entry name" value="PROTEIN GLCG"/>
    <property type="match status" value="1"/>
</dbReference>
<sequence>MQTKAILGEQEIQAMLQAATAKAKENQWQVAIAIVDDGGHLLGFSRLDGCAPVAAHIALEKAKSAALGRRETKGYEDMINGGRTAFVSAPLQGLLEGGVPVVINGQVCGAVGVSGLAKELDAELAKAAVNAII</sequence>
<dbReference type="SUPFAM" id="SSF143744">
    <property type="entry name" value="GlcG-like"/>
    <property type="match status" value="1"/>
</dbReference>
<name>A0ABY4DZG5_9NEIS</name>
<reference evidence="1 2" key="1">
    <citation type="journal article" date="2022" name="Res Sq">
        <title>Evolution of multicellular longitudinally dividing oral cavity symbionts (Neisseriaceae).</title>
        <authorList>
            <person name="Nyongesa S."/>
            <person name="Weber P."/>
            <person name="Bernet E."/>
            <person name="Pullido F."/>
            <person name="Nieckarz M."/>
            <person name="Delaby M."/>
            <person name="Nieves C."/>
            <person name="Viehboeck T."/>
            <person name="Krause N."/>
            <person name="Rivera-Millot A."/>
            <person name="Nakamura A."/>
            <person name="Vischer N."/>
            <person name="VanNieuwenhze M."/>
            <person name="Brun Y."/>
            <person name="Cava F."/>
            <person name="Bulgheresi S."/>
            <person name="Veyrier F."/>
        </authorList>
    </citation>
    <scope>NUCLEOTIDE SEQUENCE [LARGE SCALE GENOMIC DNA]</scope>
    <source>
        <strain evidence="1 2">SN4</strain>
    </source>
</reference>
<proteinExistence type="predicted"/>
<protein>
    <submittedName>
        <fullName evidence="1">Heme-binding protein</fullName>
    </submittedName>
</protein>
<evidence type="ECO:0000313" key="2">
    <source>
        <dbReference type="Proteomes" id="UP000832011"/>
    </source>
</evidence>
<organism evidence="1 2">
    <name type="scientific">Vitreoscilla massiliensis</name>
    <dbReference type="NCBI Taxonomy" id="1689272"/>
    <lineage>
        <taxon>Bacteria</taxon>
        <taxon>Pseudomonadati</taxon>
        <taxon>Pseudomonadota</taxon>
        <taxon>Betaproteobacteria</taxon>
        <taxon>Neisseriales</taxon>
        <taxon>Neisseriaceae</taxon>
        <taxon>Vitreoscilla</taxon>
    </lineage>
</organism>
<keyword evidence="2" id="KW-1185">Reference proteome</keyword>
<gene>
    <name evidence="1" type="ORF">LVJ82_13465</name>
</gene>
<evidence type="ECO:0000313" key="1">
    <source>
        <dbReference type="EMBL" id="UOO88468.1"/>
    </source>
</evidence>
<dbReference type="Gene3D" id="3.30.450.150">
    <property type="entry name" value="Haem-degrading domain"/>
    <property type="match status" value="1"/>
</dbReference>
<dbReference type="EMBL" id="CP091511">
    <property type="protein sequence ID" value="UOO88468.1"/>
    <property type="molecule type" value="Genomic_DNA"/>
</dbReference>